<protein>
    <recommendedName>
        <fullName evidence="2">L,D-TPase catalytic domain-containing protein</fullName>
    </recommendedName>
</protein>
<gene>
    <name evidence="3" type="ORF">BSZ32_00320</name>
</gene>
<sequence>MKVVLLLLLSILPLAAWQLPSQCKQLVIGTAKSWDSSYVSVTLYEKKGNSWKAVTQPVTGRLGKNGLAWGRGIHPFASKPHLKREGDGRAPAGVFLIGQAFGAHKSIKKKRNLSYTQVTSRDLWVEDSSSPYYNSHLRIDHDPTSDWEKKAQMRQNDYPHSLKLYIGHNSATAQQKAKPKAGSAIFFHIWRNSGKSATAGCTTIPEPQLRQIISKIDVRKTPLYILLPQTEYTKLRAEWKLP</sequence>
<organism evidence="3 4">
    <name type="scientific">Rubritalea profundi</name>
    <dbReference type="NCBI Taxonomy" id="1658618"/>
    <lineage>
        <taxon>Bacteria</taxon>
        <taxon>Pseudomonadati</taxon>
        <taxon>Verrucomicrobiota</taxon>
        <taxon>Verrucomicrobiia</taxon>
        <taxon>Verrucomicrobiales</taxon>
        <taxon>Rubritaleaceae</taxon>
        <taxon>Rubritalea</taxon>
    </lineage>
</organism>
<name>A0A2S7TWH7_9BACT</name>
<accession>A0A2S7TWH7</accession>
<dbReference type="GO" id="GO:0016740">
    <property type="term" value="F:transferase activity"/>
    <property type="evidence" value="ECO:0007669"/>
    <property type="project" value="InterPro"/>
</dbReference>
<evidence type="ECO:0000259" key="2">
    <source>
        <dbReference type="Pfam" id="PF03734"/>
    </source>
</evidence>
<keyword evidence="4" id="KW-1185">Reference proteome</keyword>
<feature type="signal peptide" evidence="1">
    <location>
        <begin position="1"/>
        <end position="15"/>
    </location>
</feature>
<dbReference type="RefSeq" id="WP_105041584.1">
    <property type="nucleotide sequence ID" value="NZ_MQWA01000001.1"/>
</dbReference>
<dbReference type="AlphaFoldDB" id="A0A2S7TWH7"/>
<dbReference type="PANTHER" id="PTHR38589:SF1">
    <property type="entry name" value="BLR0621 PROTEIN"/>
    <property type="match status" value="1"/>
</dbReference>
<feature type="domain" description="L,D-TPase catalytic" evidence="2">
    <location>
        <begin position="71"/>
        <end position="225"/>
    </location>
</feature>
<dbReference type="Pfam" id="PF03734">
    <property type="entry name" value="YkuD"/>
    <property type="match status" value="1"/>
</dbReference>
<dbReference type="PANTHER" id="PTHR38589">
    <property type="entry name" value="BLR0621 PROTEIN"/>
    <property type="match status" value="1"/>
</dbReference>
<dbReference type="EMBL" id="MQWA01000001">
    <property type="protein sequence ID" value="PQJ27096.1"/>
    <property type="molecule type" value="Genomic_DNA"/>
</dbReference>
<evidence type="ECO:0000313" key="4">
    <source>
        <dbReference type="Proteomes" id="UP000239907"/>
    </source>
</evidence>
<keyword evidence="1" id="KW-0732">Signal</keyword>
<evidence type="ECO:0000256" key="1">
    <source>
        <dbReference type="SAM" id="SignalP"/>
    </source>
</evidence>
<comment type="caution">
    <text evidence="3">The sequence shown here is derived from an EMBL/GenBank/DDBJ whole genome shotgun (WGS) entry which is preliminary data.</text>
</comment>
<proteinExistence type="predicted"/>
<evidence type="ECO:0000313" key="3">
    <source>
        <dbReference type="EMBL" id="PQJ27096.1"/>
    </source>
</evidence>
<feature type="chain" id="PRO_5015429146" description="L,D-TPase catalytic domain-containing protein" evidence="1">
    <location>
        <begin position="16"/>
        <end position="242"/>
    </location>
</feature>
<dbReference type="Proteomes" id="UP000239907">
    <property type="component" value="Unassembled WGS sequence"/>
</dbReference>
<dbReference type="InterPro" id="IPR005490">
    <property type="entry name" value="LD_TPept_cat_dom"/>
</dbReference>
<reference evidence="3 4" key="1">
    <citation type="submission" date="2016-12" db="EMBL/GenBank/DDBJ databases">
        <title>Study of bacterial adaptation to deep sea.</title>
        <authorList>
            <person name="Song J."/>
            <person name="Yoshizawa S."/>
            <person name="Kogure K."/>
        </authorList>
    </citation>
    <scope>NUCLEOTIDE SEQUENCE [LARGE SCALE GENOMIC DNA]</scope>
    <source>
        <strain evidence="3 4">SAORIC-165</strain>
    </source>
</reference>
<dbReference type="OrthoDB" id="186490at2"/>